<feature type="domain" description="Peptide methionine sulphoxide reductase MsrA" evidence="5">
    <location>
        <begin position="33"/>
        <end position="184"/>
    </location>
</feature>
<accession>A0A072MZJ5</accession>
<dbReference type="SUPFAM" id="SSF55068">
    <property type="entry name" value="Peptide methionine sulfoxide reductase"/>
    <property type="match status" value="1"/>
</dbReference>
<feature type="active site" evidence="4">
    <location>
        <position position="39"/>
    </location>
</feature>
<keyword evidence="1 4" id="KW-0560">Oxidoreductase</keyword>
<keyword evidence="7" id="KW-1185">Reference proteome</keyword>
<dbReference type="AlphaFoldDB" id="A0A072MZJ5"/>
<dbReference type="PANTHER" id="PTHR43774:SF1">
    <property type="entry name" value="PEPTIDE METHIONINE SULFOXIDE REDUCTASE MSRA 2"/>
    <property type="match status" value="1"/>
</dbReference>
<dbReference type="OrthoDB" id="4174719at2"/>
<dbReference type="HAMAP" id="MF_01401">
    <property type="entry name" value="MsrA"/>
    <property type="match status" value="1"/>
</dbReference>
<evidence type="ECO:0000256" key="2">
    <source>
        <dbReference type="ARBA" id="ARBA00047806"/>
    </source>
</evidence>
<comment type="catalytic activity">
    <reaction evidence="2 4">
        <text>L-methionyl-[protein] + [thioredoxin]-disulfide + H2O = L-methionyl-(S)-S-oxide-[protein] + [thioredoxin]-dithiol</text>
        <dbReference type="Rhea" id="RHEA:14217"/>
        <dbReference type="Rhea" id="RHEA-COMP:10698"/>
        <dbReference type="Rhea" id="RHEA-COMP:10700"/>
        <dbReference type="Rhea" id="RHEA-COMP:12313"/>
        <dbReference type="Rhea" id="RHEA-COMP:12315"/>
        <dbReference type="ChEBI" id="CHEBI:15377"/>
        <dbReference type="ChEBI" id="CHEBI:16044"/>
        <dbReference type="ChEBI" id="CHEBI:29950"/>
        <dbReference type="ChEBI" id="CHEBI:44120"/>
        <dbReference type="ChEBI" id="CHEBI:50058"/>
        <dbReference type="EC" id="1.8.4.11"/>
    </reaction>
</comment>
<dbReference type="EC" id="1.8.4.11" evidence="4"/>
<comment type="function">
    <text evidence="4">Has an important function as a repair enzyme for proteins that have been inactivated by oxidation. Catalyzes the reversible oxidation-reduction of methionine sulfoxide in proteins to methionine.</text>
</comment>
<gene>
    <name evidence="4" type="primary">msrA</name>
    <name evidence="6" type="ORF">D777_02583</name>
</gene>
<name>A0A072MZJ5_9GAMM</name>
<organism evidence="6 7">
    <name type="scientific">Marinobacter nitratireducens</name>
    <dbReference type="NCBI Taxonomy" id="1137280"/>
    <lineage>
        <taxon>Bacteria</taxon>
        <taxon>Pseudomonadati</taxon>
        <taxon>Pseudomonadota</taxon>
        <taxon>Gammaproteobacteria</taxon>
        <taxon>Pseudomonadales</taxon>
        <taxon>Marinobacteraceae</taxon>
        <taxon>Marinobacter</taxon>
    </lineage>
</organism>
<dbReference type="InterPro" id="IPR002569">
    <property type="entry name" value="Met_Sox_Rdtase_MsrA_dom"/>
</dbReference>
<dbReference type="EMBL" id="ANIE01000007">
    <property type="protein sequence ID" value="KEF30641.1"/>
    <property type="molecule type" value="Genomic_DNA"/>
</dbReference>
<dbReference type="NCBIfam" id="TIGR00401">
    <property type="entry name" value="msrA"/>
    <property type="match status" value="1"/>
</dbReference>
<dbReference type="Gene3D" id="3.30.1060.10">
    <property type="entry name" value="Peptide methionine sulphoxide reductase MsrA"/>
    <property type="match status" value="1"/>
</dbReference>
<dbReference type="PANTHER" id="PTHR43774">
    <property type="entry name" value="PEPTIDE METHIONINE SULFOXIDE REDUCTASE"/>
    <property type="match status" value="1"/>
</dbReference>
<evidence type="ECO:0000259" key="5">
    <source>
        <dbReference type="Pfam" id="PF01625"/>
    </source>
</evidence>
<dbReference type="STRING" id="1137280.D777_02583"/>
<dbReference type="GO" id="GO:0033744">
    <property type="term" value="F:L-methionine:thioredoxin-disulfide S-oxidoreductase activity"/>
    <property type="evidence" value="ECO:0007669"/>
    <property type="project" value="RHEA"/>
</dbReference>
<dbReference type="RefSeq" id="WP_036132469.1">
    <property type="nucleotide sequence ID" value="NZ_ANIE01000007.1"/>
</dbReference>
<dbReference type="Pfam" id="PF01625">
    <property type="entry name" value="PMSR"/>
    <property type="match status" value="1"/>
</dbReference>
<comment type="catalytic activity">
    <reaction evidence="3 4">
        <text>[thioredoxin]-disulfide + L-methionine + H2O = L-methionine (S)-S-oxide + [thioredoxin]-dithiol</text>
        <dbReference type="Rhea" id="RHEA:19993"/>
        <dbReference type="Rhea" id="RHEA-COMP:10698"/>
        <dbReference type="Rhea" id="RHEA-COMP:10700"/>
        <dbReference type="ChEBI" id="CHEBI:15377"/>
        <dbReference type="ChEBI" id="CHEBI:29950"/>
        <dbReference type="ChEBI" id="CHEBI:50058"/>
        <dbReference type="ChEBI" id="CHEBI:57844"/>
        <dbReference type="ChEBI" id="CHEBI:58772"/>
        <dbReference type="EC" id="1.8.4.11"/>
    </reaction>
</comment>
<sequence>MATSCDIPGLTVPRSRFPDPEQNLEQSGDDARVVLAGGCFWCVEAVLIAINGVKSVESGYAGGQADTANYEAVCTGATGHAEVVDVHYDPTKVSFGELLKVFFSVAHDPTQLNRQGNDRGTQYRSAVFYETQAQKDVVEAYIRQLDDAGVYPEPIVTTLEPLEAFYPAEAYHQNFAARNPWQPYIMAVAAPKMEKLTDYYGDRLKPEYTDNQDTDAEGGKA</sequence>
<dbReference type="InterPro" id="IPR036509">
    <property type="entry name" value="Met_Sox_Rdtase_MsrA_sf"/>
</dbReference>
<comment type="caution">
    <text evidence="6">The sequence shown here is derived from an EMBL/GenBank/DDBJ whole genome shotgun (WGS) entry which is preliminary data.</text>
</comment>
<dbReference type="PATRIC" id="fig|1137280.3.peg.2400"/>
<dbReference type="GO" id="GO:0008113">
    <property type="term" value="F:peptide-methionine (S)-S-oxide reductase activity"/>
    <property type="evidence" value="ECO:0007669"/>
    <property type="project" value="UniProtKB-UniRule"/>
</dbReference>
<dbReference type="Proteomes" id="UP000035057">
    <property type="component" value="Unassembled WGS sequence"/>
</dbReference>
<evidence type="ECO:0000313" key="7">
    <source>
        <dbReference type="Proteomes" id="UP000035057"/>
    </source>
</evidence>
<evidence type="ECO:0000256" key="4">
    <source>
        <dbReference type="HAMAP-Rule" id="MF_01401"/>
    </source>
</evidence>
<comment type="similarity">
    <text evidence="4">Belongs to the MsrA Met sulfoxide reductase family.</text>
</comment>
<proteinExistence type="inferred from homology"/>
<evidence type="ECO:0000256" key="3">
    <source>
        <dbReference type="ARBA" id="ARBA00048782"/>
    </source>
</evidence>
<reference evidence="6 7" key="1">
    <citation type="submission" date="2012-12" db="EMBL/GenBank/DDBJ databases">
        <title>Genome assembly of Marinobacter sp. AK21.</title>
        <authorList>
            <person name="Khatri I."/>
            <person name="Kumar R."/>
            <person name="Vaidya B."/>
            <person name="Subramanian S."/>
            <person name="Pinnaka A."/>
        </authorList>
    </citation>
    <scope>NUCLEOTIDE SEQUENCE [LARGE SCALE GENOMIC DNA]</scope>
    <source>
        <strain evidence="6 7">AK21</strain>
    </source>
</reference>
<evidence type="ECO:0000313" key="6">
    <source>
        <dbReference type="EMBL" id="KEF30641.1"/>
    </source>
</evidence>
<protein>
    <recommendedName>
        <fullName evidence="4">Peptide methionine sulfoxide reductase MsrA</fullName>
        <shortName evidence="4">Protein-methionine-S-oxide reductase</shortName>
        <ecNumber evidence="4">1.8.4.11</ecNumber>
    </recommendedName>
    <alternativeName>
        <fullName evidence="4">Peptide-methionine (S)-S-oxide reductase</fullName>
        <shortName evidence="4">Peptide Met(O) reductase</shortName>
    </alternativeName>
</protein>
<evidence type="ECO:0000256" key="1">
    <source>
        <dbReference type="ARBA" id="ARBA00023002"/>
    </source>
</evidence>